<dbReference type="Proteomes" id="UP000324222">
    <property type="component" value="Unassembled WGS sequence"/>
</dbReference>
<name>A0A5B7K346_PORTR</name>
<dbReference type="AlphaFoldDB" id="A0A5B7K346"/>
<evidence type="ECO:0000313" key="1">
    <source>
        <dbReference type="EMBL" id="MPD01054.1"/>
    </source>
</evidence>
<dbReference type="EMBL" id="VSRR010125581">
    <property type="protein sequence ID" value="MPD01054.1"/>
    <property type="molecule type" value="Genomic_DNA"/>
</dbReference>
<evidence type="ECO:0000313" key="2">
    <source>
        <dbReference type="Proteomes" id="UP000324222"/>
    </source>
</evidence>
<proteinExistence type="predicted"/>
<protein>
    <submittedName>
        <fullName evidence="1">Uncharacterized protein</fullName>
    </submittedName>
</protein>
<keyword evidence="2" id="KW-1185">Reference proteome</keyword>
<organism evidence="1 2">
    <name type="scientific">Portunus trituberculatus</name>
    <name type="common">Swimming crab</name>
    <name type="synonym">Neptunus trituberculatus</name>
    <dbReference type="NCBI Taxonomy" id="210409"/>
    <lineage>
        <taxon>Eukaryota</taxon>
        <taxon>Metazoa</taxon>
        <taxon>Ecdysozoa</taxon>
        <taxon>Arthropoda</taxon>
        <taxon>Crustacea</taxon>
        <taxon>Multicrustacea</taxon>
        <taxon>Malacostraca</taxon>
        <taxon>Eumalacostraca</taxon>
        <taxon>Eucarida</taxon>
        <taxon>Decapoda</taxon>
        <taxon>Pleocyemata</taxon>
        <taxon>Brachyura</taxon>
        <taxon>Eubrachyura</taxon>
        <taxon>Portunoidea</taxon>
        <taxon>Portunidae</taxon>
        <taxon>Portuninae</taxon>
        <taxon>Portunus</taxon>
    </lineage>
</organism>
<sequence length="82" mass="9373">MFGNAISYCGEAKAEEEDDEDEVVIGMIDDDDDDDDDDGCQYEEIQNCNEVFFFCYVCLKVAQYKNRTHSHPAIHPPTHACF</sequence>
<accession>A0A5B7K346</accession>
<comment type="caution">
    <text evidence="1">The sequence shown here is derived from an EMBL/GenBank/DDBJ whole genome shotgun (WGS) entry which is preliminary data.</text>
</comment>
<gene>
    <name evidence="1" type="ORF">E2C01_096566</name>
</gene>
<reference evidence="1 2" key="1">
    <citation type="submission" date="2019-05" db="EMBL/GenBank/DDBJ databases">
        <title>Another draft genome of Portunus trituberculatus and its Hox gene families provides insights of decapod evolution.</title>
        <authorList>
            <person name="Jeong J.-H."/>
            <person name="Song I."/>
            <person name="Kim S."/>
            <person name="Choi T."/>
            <person name="Kim D."/>
            <person name="Ryu S."/>
            <person name="Kim W."/>
        </authorList>
    </citation>
    <scope>NUCLEOTIDE SEQUENCE [LARGE SCALE GENOMIC DNA]</scope>
    <source>
        <tissue evidence="1">Muscle</tissue>
    </source>
</reference>